<feature type="chain" id="PRO_5011550293" evidence="2">
    <location>
        <begin position="20"/>
        <end position="662"/>
    </location>
</feature>
<dbReference type="RefSeq" id="WP_090654414.1">
    <property type="nucleotide sequence ID" value="NZ_FOXQ01000001.1"/>
</dbReference>
<keyword evidence="5" id="KW-1185">Reference proteome</keyword>
<dbReference type="Pfam" id="PF13884">
    <property type="entry name" value="Peptidase_S74"/>
    <property type="match status" value="1"/>
</dbReference>
<dbReference type="Proteomes" id="UP000199031">
    <property type="component" value="Unassembled WGS sequence"/>
</dbReference>
<organism evidence="4 5">
    <name type="scientific">Parafilimonas terrae</name>
    <dbReference type="NCBI Taxonomy" id="1465490"/>
    <lineage>
        <taxon>Bacteria</taxon>
        <taxon>Pseudomonadati</taxon>
        <taxon>Bacteroidota</taxon>
        <taxon>Chitinophagia</taxon>
        <taxon>Chitinophagales</taxon>
        <taxon>Chitinophagaceae</taxon>
        <taxon>Parafilimonas</taxon>
    </lineage>
</organism>
<keyword evidence="2" id="KW-0732">Signal</keyword>
<accession>A0A1I5S9L0</accession>
<evidence type="ECO:0000313" key="4">
    <source>
        <dbReference type="EMBL" id="SFP67410.1"/>
    </source>
</evidence>
<dbReference type="EMBL" id="FOXQ01000001">
    <property type="protein sequence ID" value="SFP67410.1"/>
    <property type="molecule type" value="Genomic_DNA"/>
</dbReference>
<dbReference type="STRING" id="1465490.SAMN05444277_101655"/>
<name>A0A1I5S9L0_9BACT</name>
<evidence type="ECO:0000256" key="2">
    <source>
        <dbReference type="SAM" id="SignalP"/>
    </source>
</evidence>
<dbReference type="PROSITE" id="PS51688">
    <property type="entry name" value="ICA"/>
    <property type="match status" value="1"/>
</dbReference>
<protein>
    <submittedName>
        <fullName evidence="4">Chaperone of endosialidase</fullName>
    </submittedName>
</protein>
<dbReference type="InterPro" id="IPR030392">
    <property type="entry name" value="S74_ICA"/>
</dbReference>
<dbReference type="AlphaFoldDB" id="A0A1I5S9L0"/>
<feature type="coiled-coil region" evidence="1">
    <location>
        <begin position="521"/>
        <end position="558"/>
    </location>
</feature>
<sequence>MKKIFLFMMLAYCVQHTSAQSWNTTGNSGLTTNNFLGTKDNKDLIFKVKNTERGRLLKTGIWRLGNGTNYVRIDTAGVLTFSSNAFYQVGSNKYVFRCALNPRYGLFFNSSAPQYEFRDSNAKPVFYVNANTGNAIFKGTLKIGTYTLPSTDGTNGQVLTTNGAGAVKWLSVNSNAANKNLSNLAAITKVNVSLLPKTDNSADLGSSTAGWKNIYISGKVYAGGVALISADNNNGSVSLGQDALSSNTGGSNTAIGYQALYANTTGGSNTATGLQALYSNSTGVYNAAFGGQCMFDNTTGSQNLAIGIQALALNTTGSNNAATGIVTLYSNTTGSQNTANGAFALYTNKSGNNNTALGIGADVTDTSLQNTTAIGAFALADASNKVRIGNTSVSSIGGQVGWTTFSDGRYKKNIKEDVKGLAFINALRPVTYTLDMRSINNYYNKNRQKINDTARIHLKQITADDETAGSKIIHTGLIAQEVETAAKKLNYDFDGVDKPQTDNGVYGLRYSEFVVPLIKAVQELSKSNNDKDAEIDSLKAQMNELKNLVSQIQQQCSQSSAGIENSIKNDYVTLSNAASLYQNVPNPFTNSTSINYYLPQQFSSAKIIVTDRSGRALKELNLTTNGKGVVHIDAGTLASGAYNYTLYVDGKFIASKRMLLAK</sequence>
<reference evidence="4 5" key="1">
    <citation type="submission" date="2016-10" db="EMBL/GenBank/DDBJ databases">
        <authorList>
            <person name="de Groot N.N."/>
        </authorList>
    </citation>
    <scope>NUCLEOTIDE SEQUENCE [LARGE SCALE GENOMIC DNA]</scope>
    <source>
        <strain evidence="4 5">DSM 28286</strain>
    </source>
</reference>
<evidence type="ECO:0000256" key="1">
    <source>
        <dbReference type="SAM" id="Coils"/>
    </source>
</evidence>
<evidence type="ECO:0000259" key="3">
    <source>
        <dbReference type="PROSITE" id="PS51688"/>
    </source>
</evidence>
<feature type="signal peptide" evidence="2">
    <location>
        <begin position="1"/>
        <end position="19"/>
    </location>
</feature>
<gene>
    <name evidence="4" type="ORF">SAMN05444277_101655</name>
</gene>
<proteinExistence type="predicted"/>
<feature type="domain" description="Peptidase S74" evidence="3">
    <location>
        <begin position="406"/>
        <end position="542"/>
    </location>
</feature>
<dbReference type="OrthoDB" id="674464at2"/>
<evidence type="ECO:0000313" key="5">
    <source>
        <dbReference type="Proteomes" id="UP000199031"/>
    </source>
</evidence>
<keyword evidence="1" id="KW-0175">Coiled coil</keyword>